<evidence type="ECO:0000313" key="1">
    <source>
        <dbReference type="EMBL" id="KAI8524726.1"/>
    </source>
</evidence>
<dbReference type="EMBL" id="CM046400">
    <property type="protein sequence ID" value="KAI8524726.1"/>
    <property type="molecule type" value="Genomic_DNA"/>
</dbReference>
<gene>
    <name evidence="1" type="ORF">RHMOL_Rhmol13G0171100</name>
</gene>
<name>A0ACC0L7N3_RHOML</name>
<accession>A0ACC0L7N3</accession>
<dbReference type="Proteomes" id="UP001062846">
    <property type="component" value="Chromosome 13"/>
</dbReference>
<sequence length="89" mass="9885">MCFTSYFEITVCESIVWFNILQFEVLRNKFARPPCQKAIIVGVHFESVIGQSNANSAQAFILNTTVQVEGLGSKLKASFSIYHFGSSST</sequence>
<comment type="caution">
    <text evidence="1">The sequence shown here is derived from an EMBL/GenBank/DDBJ whole genome shotgun (WGS) entry which is preliminary data.</text>
</comment>
<keyword evidence="2" id="KW-1185">Reference proteome</keyword>
<reference evidence="1" key="1">
    <citation type="submission" date="2022-02" db="EMBL/GenBank/DDBJ databases">
        <title>Plant Genome Project.</title>
        <authorList>
            <person name="Zhang R.-G."/>
        </authorList>
    </citation>
    <scope>NUCLEOTIDE SEQUENCE</scope>
    <source>
        <strain evidence="1">AT1</strain>
    </source>
</reference>
<organism evidence="1 2">
    <name type="scientific">Rhododendron molle</name>
    <name type="common">Chinese azalea</name>
    <name type="synonym">Azalea mollis</name>
    <dbReference type="NCBI Taxonomy" id="49168"/>
    <lineage>
        <taxon>Eukaryota</taxon>
        <taxon>Viridiplantae</taxon>
        <taxon>Streptophyta</taxon>
        <taxon>Embryophyta</taxon>
        <taxon>Tracheophyta</taxon>
        <taxon>Spermatophyta</taxon>
        <taxon>Magnoliopsida</taxon>
        <taxon>eudicotyledons</taxon>
        <taxon>Gunneridae</taxon>
        <taxon>Pentapetalae</taxon>
        <taxon>asterids</taxon>
        <taxon>Ericales</taxon>
        <taxon>Ericaceae</taxon>
        <taxon>Ericoideae</taxon>
        <taxon>Rhodoreae</taxon>
        <taxon>Rhododendron</taxon>
    </lineage>
</organism>
<evidence type="ECO:0000313" key="2">
    <source>
        <dbReference type="Proteomes" id="UP001062846"/>
    </source>
</evidence>
<proteinExistence type="predicted"/>
<protein>
    <submittedName>
        <fullName evidence="1">Uncharacterized protein</fullName>
    </submittedName>
</protein>